<dbReference type="AlphaFoldDB" id="L7V4D3"/>
<evidence type="ECO:0000313" key="2">
    <source>
        <dbReference type="Proteomes" id="UP000011157"/>
    </source>
</evidence>
<organism evidence="1 2">
    <name type="scientific">Mycobacterium liflandii (strain 128FXT)</name>
    <dbReference type="NCBI Taxonomy" id="459424"/>
    <lineage>
        <taxon>Bacteria</taxon>
        <taxon>Bacillati</taxon>
        <taxon>Actinomycetota</taxon>
        <taxon>Actinomycetes</taxon>
        <taxon>Mycobacteriales</taxon>
        <taxon>Mycobacteriaceae</taxon>
        <taxon>Mycobacterium</taxon>
        <taxon>Mycobacterium ulcerans group</taxon>
    </lineage>
</organism>
<dbReference type="HOGENOM" id="CLU_2509120_0_0_11"/>
<sequence>MPRHRLPTPVLGLDPYATMTAGYRRLAQHVYDHLAPVLWFVVSLRQPITIKTGIDLLGPASKAYDGPLPTPAAEGRQDQSRLLVA</sequence>
<accession>L7V4D3</accession>
<proteinExistence type="predicted"/>
<name>L7V4D3_MYCL1</name>
<dbReference type="Proteomes" id="UP000011157">
    <property type="component" value="Chromosome"/>
</dbReference>
<dbReference type="PATRIC" id="fig|459424.11.peg.1032"/>
<gene>
    <name evidence="1" type="ordered locus">MULP_01006</name>
</gene>
<reference evidence="1 2" key="1">
    <citation type="journal article" date="2013" name="J. Bacteriol.">
        <title>Complete Genome Sequence of the Frog Pathogen Mycobacterium ulcerans Ecovar Liflandii.</title>
        <authorList>
            <person name="Tobias N.J."/>
            <person name="Doig K.D."/>
            <person name="Medema M.H."/>
            <person name="Chen H."/>
            <person name="Haring V."/>
            <person name="Moore R."/>
            <person name="Seemann T."/>
            <person name="Stinear T.P."/>
        </authorList>
    </citation>
    <scope>NUCLEOTIDE SEQUENCE [LARGE SCALE GENOMIC DNA]</scope>
    <source>
        <strain evidence="1 2">128FXT</strain>
    </source>
</reference>
<evidence type="ECO:0000313" key="1">
    <source>
        <dbReference type="EMBL" id="AGC61032.1"/>
    </source>
</evidence>
<dbReference type="EMBL" id="CP003899">
    <property type="protein sequence ID" value="AGC61032.1"/>
    <property type="molecule type" value="Genomic_DNA"/>
</dbReference>
<keyword evidence="2" id="KW-1185">Reference proteome</keyword>
<protein>
    <submittedName>
        <fullName evidence="1">Uncharacterized protein</fullName>
    </submittedName>
</protein>
<dbReference type="KEGG" id="mli:MULP_01006"/>